<protein>
    <submittedName>
        <fullName evidence="2">Uncharacterized protein</fullName>
    </submittedName>
</protein>
<evidence type="ECO:0000256" key="1">
    <source>
        <dbReference type="SAM" id="MobiDB-lite"/>
    </source>
</evidence>
<accession>A0A0F9TQC7</accession>
<comment type="caution">
    <text evidence="2">The sequence shown here is derived from an EMBL/GenBank/DDBJ whole genome shotgun (WGS) entry which is preliminary data.</text>
</comment>
<dbReference type="AlphaFoldDB" id="A0A0F9TQC7"/>
<proteinExistence type="predicted"/>
<evidence type="ECO:0000313" key="2">
    <source>
        <dbReference type="EMBL" id="KKN81549.1"/>
    </source>
</evidence>
<feature type="region of interest" description="Disordered" evidence="1">
    <location>
        <begin position="124"/>
        <end position="183"/>
    </location>
</feature>
<reference evidence="2" key="1">
    <citation type="journal article" date="2015" name="Nature">
        <title>Complex archaea that bridge the gap between prokaryotes and eukaryotes.</title>
        <authorList>
            <person name="Spang A."/>
            <person name="Saw J.H."/>
            <person name="Jorgensen S.L."/>
            <person name="Zaremba-Niedzwiedzka K."/>
            <person name="Martijn J."/>
            <person name="Lind A.E."/>
            <person name="van Eijk R."/>
            <person name="Schleper C."/>
            <person name="Guy L."/>
            <person name="Ettema T.J."/>
        </authorList>
    </citation>
    <scope>NUCLEOTIDE SEQUENCE</scope>
</reference>
<gene>
    <name evidence="2" type="ORF">LCGC14_0318080</name>
</gene>
<name>A0A0F9TQC7_9ZZZZ</name>
<feature type="compositionally biased region" description="Basic and acidic residues" evidence="1">
    <location>
        <begin position="134"/>
        <end position="161"/>
    </location>
</feature>
<organism evidence="2">
    <name type="scientific">marine sediment metagenome</name>
    <dbReference type="NCBI Taxonomy" id="412755"/>
    <lineage>
        <taxon>unclassified sequences</taxon>
        <taxon>metagenomes</taxon>
        <taxon>ecological metagenomes</taxon>
    </lineage>
</organism>
<dbReference type="EMBL" id="LAZR01000213">
    <property type="protein sequence ID" value="KKN81549.1"/>
    <property type="molecule type" value="Genomic_DNA"/>
</dbReference>
<feature type="compositionally biased region" description="Basic residues" evidence="1">
    <location>
        <begin position="173"/>
        <end position="183"/>
    </location>
</feature>
<sequence length="183" mass="20661">MFIKSTLTTEDRNILKKEMEERPKLPCGHFVENAIGLGIVDWAPDFVCAACIHEGKSLREAFEVCAMMCEDRSSDETARAIRKLAKEPEEIAIRRSVVQAEQVEQNYGEDAALAFIISDTSSDSIPVNEPDLGQAKEEPEGEAWVHTDEPEDYYEARLAKEVDEELMPSSRPGRSKKDRRRST</sequence>